<evidence type="ECO:0000313" key="2">
    <source>
        <dbReference type="EMBL" id="RKD91088.1"/>
    </source>
</evidence>
<keyword evidence="3" id="KW-1185">Reference proteome</keyword>
<accession>A0A419W6J9</accession>
<evidence type="ECO:0000313" key="3">
    <source>
        <dbReference type="Proteomes" id="UP000283387"/>
    </source>
</evidence>
<dbReference type="AlphaFoldDB" id="A0A419W6J9"/>
<proteinExistence type="predicted"/>
<dbReference type="EMBL" id="RAPN01000001">
    <property type="protein sequence ID" value="RKD91088.1"/>
    <property type="molecule type" value="Genomic_DNA"/>
</dbReference>
<feature type="signal peptide" evidence="1">
    <location>
        <begin position="1"/>
        <end position="17"/>
    </location>
</feature>
<gene>
    <name evidence="2" type="ORF">BC643_1437</name>
</gene>
<sequence length="129" mass="14577">MKRIVFLIAFIVITCLAQGAGQRKFTRAEDAFLKELTKELEGKVKRNEPGKRDIRIDKYIPQSVVQLTLTVLVKEDDNVGIDEPWFLVQEGEKSIATVLRVLGKRIVISYDDELKLLICMTLGDSPSAQ</sequence>
<feature type="chain" id="PRO_5019337049" evidence="1">
    <location>
        <begin position="18"/>
        <end position="129"/>
    </location>
</feature>
<reference evidence="2 3" key="1">
    <citation type="submission" date="2018-09" db="EMBL/GenBank/DDBJ databases">
        <title>Genomic Encyclopedia of Archaeal and Bacterial Type Strains, Phase II (KMG-II): from individual species to whole genera.</title>
        <authorList>
            <person name="Goeker M."/>
        </authorList>
    </citation>
    <scope>NUCLEOTIDE SEQUENCE [LARGE SCALE GENOMIC DNA]</scope>
    <source>
        <strain evidence="2 3">DSM 27148</strain>
    </source>
</reference>
<keyword evidence="1" id="KW-0732">Signal</keyword>
<protein>
    <submittedName>
        <fullName evidence="2">Uncharacterized protein</fullName>
    </submittedName>
</protein>
<dbReference type="Proteomes" id="UP000283387">
    <property type="component" value="Unassembled WGS sequence"/>
</dbReference>
<evidence type="ECO:0000256" key="1">
    <source>
        <dbReference type="SAM" id="SignalP"/>
    </source>
</evidence>
<organism evidence="2 3">
    <name type="scientific">Mangrovibacterium diazotrophicum</name>
    <dbReference type="NCBI Taxonomy" id="1261403"/>
    <lineage>
        <taxon>Bacteria</taxon>
        <taxon>Pseudomonadati</taxon>
        <taxon>Bacteroidota</taxon>
        <taxon>Bacteroidia</taxon>
        <taxon>Marinilabiliales</taxon>
        <taxon>Prolixibacteraceae</taxon>
        <taxon>Mangrovibacterium</taxon>
    </lineage>
</organism>
<comment type="caution">
    <text evidence="2">The sequence shown here is derived from an EMBL/GenBank/DDBJ whole genome shotgun (WGS) entry which is preliminary data.</text>
</comment>
<dbReference type="RefSeq" id="WP_147377161.1">
    <property type="nucleotide sequence ID" value="NZ_RAPN01000001.1"/>
</dbReference>
<name>A0A419W6J9_9BACT</name>